<dbReference type="GO" id="GO:0009097">
    <property type="term" value="P:isoleucine biosynthetic process"/>
    <property type="evidence" value="ECO:0007669"/>
    <property type="project" value="TreeGrafter"/>
</dbReference>
<evidence type="ECO:0000259" key="9">
    <source>
        <dbReference type="Pfam" id="PF02776"/>
    </source>
</evidence>
<reference evidence="10 11" key="1">
    <citation type="submission" date="2007-10" db="EMBL/GenBank/DDBJ databases">
        <title>Complete sequence of Caldivirga maquilingensis IC-167.</title>
        <authorList>
            <consortium name="US DOE Joint Genome Institute"/>
            <person name="Copeland A."/>
            <person name="Lucas S."/>
            <person name="Lapidus A."/>
            <person name="Barry K."/>
            <person name="Glavina del Rio T."/>
            <person name="Dalin E."/>
            <person name="Tice H."/>
            <person name="Pitluck S."/>
            <person name="Saunders E."/>
            <person name="Brettin T."/>
            <person name="Bruce D."/>
            <person name="Detter J.C."/>
            <person name="Han C."/>
            <person name="Schmutz J."/>
            <person name="Larimer F."/>
            <person name="Land M."/>
            <person name="Hauser L."/>
            <person name="Kyrpides N."/>
            <person name="Ivanova N."/>
            <person name="Biddle J.F."/>
            <person name="Zhang Z."/>
            <person name="Fitz-Gibbon S.T."/>
            <person name="Lowe T.M."/>
            <person name="Saltikov C."/>
            <person name="House C.H."/>
            <person name="Richardson P."/>
        </authorList>
    </citation>
    <scope>NUCLEOTIDE SEQUENCE [LARGE SCALE GENOMIC DNA]</scope>
    <source>
        <strain evidence="11">ATCC 700844 / DSM 13496 / JCM 10307 / IC-167</strain>
    </source>
</reference>
<name>A8MDG0_CALMQ</name>
<dbReference type="GO" id="GO:0000287">
    <property type="term" value="F:magnesium ion binding"/>
    <property type="evidence" value="ECO:0007669"/>
    <property type="project" value="InterPro"/>
</dbReference>
<dbReference type="GO" id="GO:0050660">
    <property type="term" value="F:flavin adenine dinucleotide binding"/>
    <property type="evidence" value="ECO:0007669"/>
    <property type="project" value="TreeGrafter"/>
</dbReference>
<dbReference type="GO" id="GO:0019164">
    <property type="term" value="F:pyruvate synthase activity"/>
    <property type="evidence" value="ECO:0007669"/>
    <property type="project" value="UniProtKB-ARBA"/>
</dbReference>
<evidence type="ECO:0000256" key="3">
    <source>
        <dbReference type="ARBA" id="ARBA00012691"/>
    </source>
</evidence>
<comment type="catalytic activity">
    <reaction evidence="5">
        <text>a 2-oxocarboxylate + 2 oxidized [2Fe-2S]-[ferredoxin] + CoA = an acyl-CoA + 2 reduced [2Fe-2S]-[ferredoxin] + CO2 + H(+)</text>
        <dbReference type="Rhea" id="RHEA:42316"/>
        <dbReference type="Rhea" id="RHEA-COMP:10000"/>
        <dbReference type="Rhea" id="RHEA-COMP:10001"/>
        <dbReference type="ChEBI" id="CHEBI:15378"/>
        <dbReference type="ChEBI" id="CHEBI:16526"/>
        <dbReference type="ChEBI" id="CHEBI:33737"/>
        <dbReference type="ChEBI" id="CHEBI:33738"/>
        <dbReference type="ChEBI" id="CHEBI:35179"/>
        <dbReference type="ChEBI" id="CHEBI:57287"/>
        <dbReference type="ChEBI" id="CHEBI:58342"/>
        <dbReference type="EC" id="1.2.7.11"/>
    </reaction>
</comment>
<dbReference type="InterPro" id="IPR029061">
    <property type="entry name" value="THDP-binding"/>
</dbReference>
<dbReference type="CDD" id="cd00568">
    <property type="entry name" value="TPP_enzymes"/>
    <property type="match status" value="1"/>
</dbReference>
<evidence type="ECO:0000259" key="7">
    <source>
        <dbReference type="Pfam" id="PF00205"/>
    </source>
</evidence>
<dbReference type="SUPFAM" id="SSF52467">
    <property type="entry name" value="DHS-like NAD/FAD-binding domain"/>
    <property type="match status" value="1"/>
</dbReference>
<evidence type="ECO:0000256" key="5">
    <source>
        <dbReference type="ARBA" id="ARBA00048893"/>
    </source>
</evidence>
<dbReference type="CDD" id="cd07035">
    <property type="entry name" value="TPP_PYR_POX_like"/>
    <property type="match status" value="1"/>
</dbReference>
<protein>
    <recommendedName>
        <fullName evidence="3">2-oxoacid oxidoreductase (ferredoxin)</fullName>
        <ecNumber evidence="3">1.2.7.11</ecNumber>
    </recommendedName>
</protein>
<dbReference type="InterPro" id="IPR011766">
    <property type="entry name" value="TPP_enzyme_TPP-bd"/>
</dbReference>
<dbReference type="STRING" id="397948.Cmaq_0984"/>
<dbReference type="eggNOG" id="arCOG01998">
    <property type="taxonomic scope" value="Archaea"/>
</dbReference>
<keyword evidence="4 6" id="KW-0786">Thiamine pyrophosphate</keyword>
<evidence type="ECO:0000313" key="11">
    <source>
        <dbReference type="Proteomes" id="UP000001137"/>
    </source>
</evidence>
<dbReference type="SUPFAM" id="SSF52518">
    <property type="entry name" value="Thiamin diphosphate-binding fold (THDP-binding)"/>
    <property type="match status" value="2"/>
</dbReference>
<evidence type="ECO:0000256" key="1">
    <source>
        <dbReference type="ARBA" id="ARBA00007812"/>
    </source>
</evidence>
<dbReference type="AlphaFoldDB" id="A8MDG0"/>
<dbReference type="Pfam" id="PF02776">
    <property type="entry name" value="TPP_enzyme_N"/>
    <property type="match status" value="1"/>
</dbReference>
<dbReference type="KEGG" id="cma:Cmaq_0984"/>
<evidence type="ECO:0000256" key="4">
    <source>
        <dbReference type="ARBA" id="ARBA00023052"/>
    </source>
</evidence>
<dbReference type="HOGENOM" id="CLU_013748_3_1_2"/>
<comment type="subunit">
    <text evidence="2">Heterodimer composed of an alpha and a beta subunit.</text>
</comment>
<evidence type="ECO:0000256" key="6">
    <source>
        <dbReference type="RuleBase" id="RU362132"/>
    </source>
</evidence>
<dbReference type="Pfam" id="PF02775">
    <property type="entry name" value="TPP_enzyme_C"/>
    <property type="match status" value="1"/>
</dbReference>
<dbReference type="GO" id="GO:0003984">
    <property type="term" value="F:acetolactate synthase activity"/>
    <property type="evidence" value="ECO:0007669"/>
    <property type="project" value="TreeGrafter"/>
</dbReference>
<dbReference type="Pfam" id="PF00205">
    <property type="entry name" value="TPP_enzyme_M"/>
    <property type="match status" value="1"/>
</dbReference>
<dbReference type="InterPro" id="IPR029035">
    <property type="entry name" value="DHS-like_NAD/FAD-binding_dom"/>
</dbReference>
<keyword evidence="11" id="KW-1185">Reference proteome</keyword>
<gene>
    <name evidence="10" type="ordered locus">Cmaq_0984</name>
</gene>
<dbReference type="Gene3D" id="3.40.50.1220">
    <property type="entry name" value="TPP-binding domain"/>
    <property type="match status" value="1"/>
</dbReference>
<dbReference type="Gene3D" id="3.40.50.970">
    <property type="match status" value="2"/>
</dbReference>
<organism evidence="10 11">
    <name type="scientific">Caldivirga maquilingensis (strain ATCC 700844 / DSM 13496 / JCM 10307 / IC-167)</name>
    <dbReference type="NCBI Taxonomy" id="397948"/>
    <lineage>
        <taxon>Archaea</taxon>
        <taxon>Thermoproteota</taxon>
        <taxon>Thermoprotei</taxon>
        <taxon>Thermoproteales</taxon>
        <taxon>Thermoproteaceae</taxon>
        <taxon>Caldivirga</taxon>
    </lineage>
</organism>
<evidence type="ECO:0000256" key="2">
    <source>
        <dbReference type="ARBA" id="ARBA00011631"/>
    </source>
</evidence>
<evidence type="ECO:0000259" key="8">
    <source>
        <dbReference type="Pfam" id="PF02775"/>
    </source>
</evidence>
<dbReference type="InterPro" id="IPR045229">
    <property type="entry name" value="TPP_enz"/>
</dbReference>
<dbReference type="PANTHER" id="PTHR18968:SF13">
    <property type="entry name" value="ACETOLACTATE SYNTHASE CATALYTIC SUBUNIT, MITOCHONDRIAL"/>
    <property type="match status" value="1"/>
</dbReference>
<proteinExistence type="inferred from homology"/>
<dbReference type="Proteomes" id="UP000001137">
    <property type="component" value="Chromosome"/>
</dbReference>
<feature type="domain" description="Thiamine pyrophosphate enzyme N-terminal TPP-binding" evidence="9">
    <location>
        <begin position="3"/>
        <end position="96"/>
    </location>
</feature>
<dbReference type="GO" id="GO:0018491">
    <property type="term" value="F:2-oxobutyrate synthase activity"/>
    <property type="evidence" value="ECO:0007669"/>
    <property type="project" value="UniProtKB-ARBA"/>
</dbReference>
<sequence length="553" mass="60273">MRDLVSEWLINNVGNYVFTVAAENILGLLRSLINRGGFIINSKFEPSAGFMALVSSRLLLKPSTLIVTAGPGIFGALSPIAEAFIEGDPLIVIATSIIGGKGTRMHQIRDDTQLNTLSNVVKASLRVSNPSNVTEVLTKAYRIATSGKPGPVYIDIPSDLMDLDTTGERKDVNPVTGETVAINNDAVKEAANLLSNAELPVLLLGRGVILSGAKDLAIKLAELLNAPITTTIMAKGLISPNHPLYAGVAAGKAGNMTAYEIIKKADVVLAIGNRFSEIGTGRYSLEIRGKLIHVNIDEYDLGRAYEPYLRIRADAKEFLLMLINVLKGMSIRRRGGVINELRELWSIENRELNSYYEKATGLIKPWEVIRAVRDVFNKGGSIFIGDVGAHRIESFLMPINENEHYVTSTSYVSMGLAVPGAVAASIIYRDRDVVALVGDGGFLMTGLEVATAVQYGVKPKIIVFNDSAYRVLRIYEKVRFSNATESLIKLPSIDFNLLAESLGAEGLRITRREELRPLLNEALNSDKATIVDVHIDPNTIPIPYQRLYGLNTI</sequence>
<dbReference type="GO" id="GO:0030976">
    <property type="term" value="F:thiamine pyrophosphate binding"/>
    <property type="evidence" value="ECO:0007669"/>
    <property type="project" value="InterPro"/>
</dbReference>
<evidence type="ECO:0000313" key="10">
    <source>
        <dbReference type="EMBL" id="ABW01816.1"/>
    </source>
</evidence>
<dbReference type="InterPro" id="IPR012001">
    <property type="entry name" value="Thiamin_PyroP_enz_TPP-bd_dom"/>
</dbReference>
<feature type="domain" description="Thiamine pyrophosphate enzyme central" evidence="7">
    <location>
        <begin position="187"/>
        <end position="320"/>
    </location>
</feature>
<dbReference type="InterPro" id="IPR012000">
    <property type="entry name" value="Thiamin_PyroP_enz_cen_dom"/>
</dbReference>
<feature type="domain" description="Thiamine pyrophosphate enzyme TPP-binding" evidence="8">
    <location>
        <begin position="386"/>
        <end position="533"/>
    </location>
</feature>
<dbReference type="PANTHER" id="PTHR18968">
    <property type="entry name" value="THIAMINE PYROPHOSPHATE ENZYMES"/>
    <property type="match status" value="1"/>
</dbReference>
<accession>A8MDG0</accession>
<dbReference type="GO" id="GO:0005948">
    <property type="term" value="C:acetolactate synthase complex"/>
    <property type="evidence" value="ECO:0007669"/>
    <property type="project" value="TreeGrafter"/>
</dbReference>
<dbReference type="GO" id="GO:0009099">
    <property type="term" value="P:L-valine biosynthetic process"/>
    <property type="evidence" value="ECO:0007669"/>
    <property type="project" value="TreeGrafter"/>
</dbReference>
<dbReference type="EMBL" id="CP000852">
    <property type="protein sequence ID" value="ABW01816.1"/>
    <property type="molecule type" value="Genomic_DNA"/>
</dbReference>
<dbReference type="EC" id="1.2.7.11" evidence="3"/>
<comment type="similarity">
    <text evidence="1 6">Belongs to the TPP enzyme family.</text>
</comment>